<evidence type="ECO:0000313" key="1">
    <source>
        <dbReference type="EMBL" id="KAJ0044428.1"/>
    </source>
</evidence>
<accession>A0ACC0Z3C4</accession>
<gene>
    <name evidence="1" type="ORF">Pint_05767</name>
</gene>
<reference evidence="2" key="1">
    <citation type="journal article" date="2023" name="G3 (Bethesda)">
        <title>Genome assembly and association tests identify interacting loci associated with vigor, precocity, and sex in interspecific pistachio rootstocks.</title>
        <authorList>
            <person name="Palmer W."/>
            <person name="Jacygrad E."/>
            <person name="Sagayaradj S."/>
            <person name="Cavanaugh K."/>
            <person name="Han R."/>
            <person name="Bertier L."/>
            <person name="Beede B."/>
            <person name="Kafkas S."/>
            <person name="Golino D."/>
            <person name="Preece J."/>
            <person name="Michelmore R."/>
        </authorList>
    </citation>
    <scope>NUCLEOTIDE SEQUENCE [LARGE SCALE GENOMIC DNA]</scope>
</reference>
<evidence type="ECO:0000313" key="2">
    <source>
        <dbReference type="Proteomes" id="UP001163603"/>
    </source>
</evidence>
<name>A0ACC0Z3C4_9ROSI</name>
<sequence>MGKKGKWKGGGYGVGEEVACDTMKRKGIAHCSARQQHVSEGEGESISAGGQAILNLYHYLARRYRPRSTPELVILVGISWPLVIKVGNSTMAREANTLFLEEWLRNSSASSSNVTSAHSSFSSSSSSSARAIIQAWTDLRDSIQNQRFQPHHLQALKALLNSQASLHVADPQAKLLLSILSSRNLDLPAESYPLLFKLLYIWIRKSFKPSLVLIDLAVEVLSNIFGTEFGAKKSPFFYADGLLLLGAFSFAPSVAEKSKIVCLELFCGLLKEDYQLANSFEEVISDLLAGIGYALSSSVKVHFVRILYSFFGIWGKEDGPCASVSLGLMILHLFEWVISGFIKSNYVEKIEVISQEIFENPKTNYVPFALLMTAAGAIRACNRSVSSGQRLLILFKLRISAENKIESIAQYLTSKEGGFSSFLLQCLSLGLARSGSVSSRGPLFLCLASALLTEIFPLRQFYIRLLEYPHGSSGRLRSKEIKEHLESILFKEAGAVASVLCNQYVTVDEENKGIVENLIWNYCQDIYLGHRQVSLLLRGREDELLGHLEKIAESAFLMVVVFALAVTKHKLNPKFSKEAQIETSVRILVSFSCVEYFRRVRLPEYMDTIRGVVVSVQENESACVSFVESMPSYTDLTNGPDFSIPQTMEYLWSKDEVQTARILFYLRVIRTCMERVTALSFRRVIAPTIFLYMGHPNEKVAQASHSMFVGFISSGKDSNQDERVSLKEQLAFYYIQRSLAGYPGATPFKGMASGVAALARHLPAGCPATFYCIHSLVEKADRLCSEVSTHKADIWKNWQGESDPCKEILELLLRLISLVDIQASS</sequence>
<comment type="caution">
    <text evidence="1">The sequence shown here is derived from an EMBL/GenBank/DDBJ whole genome shotgun (WGS) entry which is preliminary data.</text>
</comment>
<protein>
    <submittedName>
        <fullName evidence="1">Uncharacterized protein</fullName>
    </submittedName>
</protein>
<proteinExistence type="predicted"/>
<organism evidence="1 2">
    <name type="scientific">Pistacia integerrima</name>
    <dbReference type="NCBI Taxonomy" id="434235"/>
    <lineage>
        <taxon>Eukaryota</taxon>
        <taxon>Viridiplantae</taxon>
        <taxon>Streptophyta</taxon>
        <taxon>Embryophyta</taxon>
        <taxon>Tracheophyta</taxon>
        <taxon>Spermatophyta</taxon>
        <taxon>Magnoliopsida</taxon>
        <taxon>eudicotyledons</taxon>
        <taxon>Gunneridae</taxon>
        <taxon>Pentapetalae</taxon>
        <taxon>rosids</taxon>
        <taxon>malvids</taxon>
        <taxon>Sapindales</taxon>
        <taxon>Anacardiaceae</taxon>
        <taxon>Pistacia</taxon>
    </lineage>
</organism>
<keyword evidence="2" id="KW-1185">Reference proteome</keyword>
<dbReference type="Proteomes" id="UP001163603">
    <property type="component" value="Chromosome 3"/>
</dbReference>
<dbReference type="EMBL" id="CM047738">
    <property type="protein sequence ID" value="KAJ0044428.1"/>
    <property type="molecule type" value="Genomic_DNA"/>
</dbReference>